<evidence type="ECO:0008006" key="3">
    <source>
        <dbReference type="Google" id="ProtNLM"/>
    </source>
</evidence>
<dbReference type="InterPro" id="IPR029068">
    <property type="entry name" value="Glyas_Bleomycin-R_OHBP_Dase"/>
</dbReference>
<reference evidence="1 2" key="1">
    <citation type="submission" date="2019-06" db="EMBL/GenBank/DDBJ databases">
        <title>Sequencing the genomes of 1000 actinobacteria strains.</title>
        <authorList>
            <person name="Klenk H.-P."/>
        </authorList>
    </citation>
    <scope>NUCLEOTIDE SEQUENCE [LARGE SCALE GENOMIC DNA]</scope>
    <source>
        <strain evidence="1 2">DSM 45671</strain>
    </source>
</reference>
<dbReference type="AlphaFoldDB" id="A0A561T071"/>
<dbReference type="Gene3D" id="3.10.180.10">
    <property type="entry name" value="2,3-Dihydroxybiphenyl 1,2-Dioxygenase, domain 1"/>
    <property type="match status" value="1"/>
</dbReference>
<protein>
    <recommendedName>
        <fullName evidence="3">VOC domain-containing protein</fullName>
    </recommendedName>
</protein>
<dbReference type="SUPFAM" id="SSF54593">
    <property type="entry name" value="Glyoxalase/Bleomycin resistance protein/Dihydroxybiphenyl dioxygenase"/>
    <property type="match status" value="1"/>
</dbReference>
<keyword evidence="2" id="KW-1185">Reference proteome</keyword>
<dbReference type="RefSeq" id="WP_147259171.1">
    <property type="nucleotide sequence ID" value="NZ_VIWU01000001.1"/>
</dbReference>
<accession>A0A561T071</accession>
<comment type="caution">
    <text evidence="1">The sequence shown here is derived from an EMBL/GenBank/DDBJ whole genome shotgun (WGS) entry which is preliminary data.</text>
</comment>
<proteinExistence type="predicted"/>
<dbReference type="EMBL" id="VIWU01000001">
    <property type="protein sequence ID" value="TWF80512.1"/>
    <property type="molecule type" value="Genomic_DNA"/>
</dbReference>
<evidence type="ECO:0000313" key="2">
    <source>
        <dbReference type="Proteomes" id="UP000321261"/>
    </source>
</evidence>
<organism evidence="1 2">
    <name type="scientific">Pseudonocardia hierapolitana</name>
    <dbReference type="NCBI Taxonomy" id="1128676"/>
    <lineage>
        <taxon>Bacteria</taxon>
        <taxon>Bacillati</taxon>
        <taxon>Actinomycetota</taxon>
        <taxon>Actinomycetes</taxon>
        <taxon>Pseudonocardiales</taxon>
        <taxon>Pseudonocardiaceae</taxon>
        <taxon>Pseudonocardia</taxon>
    </lineage>
</organism>
<evidence type="ECO:0000313" key="1">
    <source>
        <dbReference type="EMBL" id="TWF80512.1"/>
    </source>
</evidence>
<gene>
    <name evidence="1" type="ORF">FHX44_116455</name>
</gene>
<name>A0A561T071_9PSEU</name>
<sequence>MRPHLPTDVLVGMCWDRARTELETAGIEFFTDTQRDDSGSWFHFRGPDGNVYELISRTRSA</sequence>
<dbReference type="OrthoDB" id="3828100at2"/>
<dbReference type="Proteomes" id="UP000321261">
    <property type="component" value="Unassembled WGS sequence"/>
</dbReference>